<evidence type="ECO:0000256" key="1">
    <source>
        <dbReference type="SAM" id="SignalP"/>
    </source>
</evidence>
<feature type="chain" id="PRO_5021185180" description="Putative auto-transporter adhesin head GIN domain-containing protein" evidence="1">
    <location>
        <begin position="20"/>
        <end position="258"/>
    </location>
</feature>
<evidence type="ECO:0000313" key="3">
    <source>
        <dbReference type="EMBL" id="TPD66020.1"/>
    </source>
</evidence>
<proteinExistence type="predicted"/>
<reference evidence="3 4" key="1">
    <citation type="submission" date="2019-06" db="EMBL/GenBank/DDBJ databases">
        <title>Flavobacterium sp. MaA-Y11 from geoumgang.</title>
        <authorList>
            <person name="Jeong S."/>
        </authorList>
    </citation>
    <scope>NUCLEOTIDE SEQUENCE [LARGE SCALE GENOMIC DNA]</scope>
    <source>
        <strain evidence="3 4">MaA-Y11</strain>
    </source>
</reference>
<evidence type="ECO:0000313" key="4">
    <source>
        <dbReference type="Proteomes" id="UP000319175"/>
    </source>
</evidence>
<accession>A0A501PZL8</accession>
<dbReference type="InterPro" id="IPR021255">
    <property type="entry name" value="DUF2807"/>
</dbReference>
<feature type="domain" description="Putative auto-transporter adhesin head GIN" evidence="2">
    <location>
        <begin position="29"/>
        <end position="231"/>
    </location>
</feature>
<dbReference type="AlphaFoldDB" id="A0A501PZL8"/>
<protein>
    <recommendedName>
        <fullName evidence="2">Putative auto-transporter adhesin head GIN domain-containing protein</fullName>
    </recommendedName>
</protein>
<dbReference type="OrthoDB" id="1334517at2"/>
<evidence type="ECO:0000259" key="2">
    <source>
        <dbReference type="Pfam" id="PF10988"/>
    </source>
</evidence>
<dbReference type="Gene3D" id="2.160.20.120">
    <property type="match status" value="1"/>
</dbReference>
<keyword evidence="1" id="KW-0732">Signal</keyword>
<name>A0A501PZL8_9FLAO</name>
<organism evidence="3 4">
    <name type="scientific">Flavobacterium microcysteis</name>
    <dbReference type="NCBI Taxonomy" id="2596891"/>
    <lineage>
        <taxon>Bacteria</taxon>
        <taxon>Pseudomonadati</taxon>
        <taxon>Bacteroidota</taxon>
        <taxon>Flavobacteriia</taxon>
        <taxon>Flavobacteriales</taxon>
        <taxon>Flavobacteriaceae</taxon>
        <taxon>Flavobacterium</taxon>
    </lineage>
</organism>
<dbReference type="Pfam" id="PF10988">
    <property type="entry name" value="DUF2807"/>
    <property type="match status" value="1"/>
</dbReference>
<dbReference type="Proteomes" id="UP000319175">
    <property type="component" value="Unassembled WGS sequence"/>
</dbReference>
<gene>
    <name evidence="3" type="ORF">FJA49_17745</name>
</gene>
<sequence>MLKFIITTAMALVALTGFAQVSENRKVNDFSKIEVESGIELTYMESDENSIRVEGDSKDGLESIITETDGKTLRIYHAKRNKKQSEGISKVFVAAKNVNSFKASSKSKLYFDRPVAADDIEIEILSGSYFRGTVLPNSKVTVKVSSGSLFSGKFETDIFKGNFKSGATVSLTGKAKNATITTNTGAYCNAKNFFVDKMVATAGTKSSALLNAKEKIAKATDASSITFFGKPENLKTDSESFVIVNMSKSTAITWNSPE</sequence>
<reference evidence="3 4" key="2">
    <citation type="submission" date="2019-06" db="EMBL/GenBank/DDBJ databases">
        <authorList>
            <person name="Seo Y."/>
        </authorList>
    </citation>
    <scope>NUCLEOTIDE SEQUENCE [LARGE SCALE GENOMIC DNA]</scope>
    <source>
        <strain evidence="3 4">MaA-Y11</strain>
    </source>
</reference>
<comment type="caution">
    <text evidence="3">The sequence shown here is derived from an EMBL/GenBank/DDBJ whole genome shotgun (WGS) entry which is preliminary data.</text>
</comment>
<feature type="signal peptide" evidence="1">
    <location>
        <begin position="1"/>
        <end position="19"/>
    </location>
</feature>
<dbReference type="EMBL" id="VFJE01000056">
    <property type="protein sequence ID" value="TPD66020.1"/>
    <property type="molecule type" value="Genomic_DNA"/>
</dbReference>
<dbReference type="RefSeq" id="WP_140002807.1">
    <property type="nucleotide sequence ID" value="NZ_VFJE01000056.1"/>
</dbReference>
<keyword evidence="4" id="KW-1185">Reference proteome</keyword>